<dbReference type="Pfam" id="PF13385">
    <property type="entry name" value="Laminin_G_3"/>
    <property type="match status" value="1"/>
</dbReference>
<feature type="non-terminal residue" evidence="1">
    <location>
        <position position="1"/>
    </location>
</feature>
<accession>A0A382DCX6</accession>
<proteinExistence type="predicted"/>
<dbReference type="InterPro" id="IPR013320">
    <property type="entry name" value="ConA-like_dom_sf"/>
</dbReference>
<organism evidence="1">
    <name type="scientific">marine metagenome</name>
    <dbReference type="NCBI Taxonomy" id="408172"/>
    <lineage>
        <taxon>unclassified sequences</taxon>
        <taxon>metagenomes</taxon>
        <taxon>ecological metagenomes</taxon>
    </lineage>
</organism>
<gene>
    <name evidence="1" type="ORF">METZ01_LOCUS188375</name>
</gene>
<dbReference type="SUPFAM" id="SSF49899">
    <property type="entry name" value="Concanavalin A-like lectins/glucanases"/>
    <property type="match status" value="1"/>
</dbReference>
<evidence type="ECO:0000313" key="1">
    <source>
        <dbReference type="EMBL" id="SVB35521.1"/>
    </source>
</evidence>
<protein>
    <submittedName>
        <fullName evidence="1">Uncharacterized protein</fullName>
    </submittedName>
</protein>
<dbReference type="Gene3D" id="2.60.120.200">
    <property type="match status" value="1"/>
</dbReference>
<name>A0A382DCX6_9ZZZZ</name>
<dbReference type="EMBL" id="UINC01038463">
    <property type="protein sequence ID" value="SVB35521.1"/>
    <property type="molecule type" value="Genomic_DNA"/>
</dbReference>
<dbReference type="AlphaFoldDB" id="A0A382DCX6"/>
<reference evidence="1" key="1">
    <citation type="submission" date="2018-05" db="EMBL/GenBank/DDBJ databases">
        <authorList>
            <person name="Lanie J.A."/>
            <person name="Ng W.-L."/>
            <person name="Kazmierczak K.M."/>
            <person name="Andrzejewski T.M."/>
            <person name="Davidsen T.M."/>
            <person name="Wayne K.J."/>
            <person name="Tettelin H."/>
            <person name="Glass J.I."/>
            <person name="Rusch D."/>
            <person name="Podicherti R."/>
            <person name="Tsui H.-C.T."/>
            <person name="Winkler M.E."/>
        </authorList>
    </citation>
    <scope>NUCLEOTIDE SEQUENCE</scope>
</reference>
<sequence length="463" mass="49457">GGTTGEESGFLVGVTQISSATTQLESLHENRADLAEKQFAGEMLDPDYEPDEVPYVNEADENAEEEFIVVYDTPDVINWFEQAPGEAGNFRAGLGYEDKVFPFLPGWNGMHNGVVIEISAYLDLEAGAHKIGMNGEGGWKVSGGIGPDGILIGVLDNSVIEKIPAYYPRDNYVDIVVTEAGLYPIRVLWFQSRHNKAPGMQLELFTVKDRAKHLINDLNDPKAIRAYRVAVPPPFTGVSSTESVEVPTIVDFGDLSGDASYEFYFMAIKSGASTAIAGNNAFALKLDQWNQQGVFGTTVFGVVDNVFTPVEGESVASVFDRNVHVVVVNDTAAGETRLYVNGDHVGVLNGNFELAGEAKVMGARINANTDPMGEGSIMHKWATYNSALTDAEIADLAAAVAVEVEPPALSIVNNGNGTVTVTFEGKLQAAASVNGPWADVAGATSPLTISAGEAQQYARAVRE</sequence>